<evidence type="ECO:0000313" key="2">
    <source>
        <dbReference type="Proteomes" id="UP000503251"/>
    </source>
</evidence>
<sequence>MLNTPLHYHDPEDFAAFDPFASVNTDLFGSPGSSFNVQKPIRYFVSSLFAACTKQRDRVRDAPFIGLSRNKRYTYSGEPLDQFDLDVLLHCTAAAGSSRRRGTWIEHATLIKSLGKRNEASTRQRICDSLARLQECTIGIEGHGYRYMTRLVNRALLDEDACASLVEINSDFAGAIRLRRGLDLMLNERRSLGADGLSKWLHGVLWILPAGFSSDFATLCELSGMSHMNACDFEKQCREALDLLAENSMITQYDVRQGGRLLVEGRGNTAHAKVCGFLSLVHDSDREKRTAECD</sequence>
<dbReference type="EMBL" id="CP039543">
    <property type="protein sequence ID" value="QJT08717.1"/>
    <property type="molecule type" value="Genomic_DNA"/>
</dbReference>
<reference evidence="1 2" key="1">
    <citation type="submission" date="2019-04" db="EMBL/GenBank/DDBJ databases">
        <title>Isolation and culture of sulfate reducing bacteria from the cold seep of the South China Sea.</title>
        <authorList>
            <person name="Sun C."/>
            <person name="Liu R."/>
        </authorList>
    </citation>
    <scope>NUCLEOTIDE SEQUENCE [LARGE SCALE GENOMIC DNA]</scope>
    <source>
        <strain evidence="1 2">CS1</strain>
    </source>
</reference>
<gene>
    <name evidence="1" type="ORF">E8L03_07165</name>
</gene>
<proteinExistence type="predicted"/>
<accession>A0ABX6NDR0</accession>
<keyword evidence="2" id="KW-1185">Reference proteome</keyword>
<dbReference type="Proteomes" id="UP000503251">
    <property type="component" value="Chromosome"/>
</dbReference>
<name>A0ABX6NDR0_9BACT</name>
<dbReference type="RefSeq" id="WP_171266953.1">
    <property type="nucleotide sequence ID" value="NZ_CP039543.1"/>
</dbReference>
<evidence type="ECO:0000313" key="1">
    <source>
        <dbReference type="EMBL" id="QJT08717.1"/>
    </source>
</evidence>
<protein>
    <recommendedName>
        <fullName evidence="3">Replication initiator protein A</fullName>
    </recommendedName>
</protein>
<organism evidence="1 2">
    <name type="scientific">Oceanidesulfovibrio marinus</name>
    <dbReference type="NCBI Taxonomy" id="370038"/>
    <lineage>
        <taxon>Bacteria</taxon>
        <taxon>Pseudomonadati</taxon>
        <taxon>Thermodesulfobacteriota</taxon>
        <taxon>Desulfovibrionia</taxon>
        <taxon>Desulfovibrionales</taxon>
        <taxon>Desulfovibrionaceae</taxon>
        <taxon>Oceanidesulfovibrio</taxon>
    </lineage>
</organism>
<evidence type="ECO:0008006" key="3">
    <source>
        <dbReference type="Google" id="ProtNLM"/>
    </source>
</evidence>